<feature type="transmembrane region" description="Helical" evidence="8">
    <location>
        <begin position="520"/>
        <end position="542"/>
    </location>
</feature>
<evidence type="ECO:0000256" key="8">
    <source>
        <dbReference type="SAM" id="Phobius"/>
    </source>
</evidence>
<dbReference type="NCBIfam" id="TIGR01666">
    <property type="entry name" value="YCCS"/>
    <property type="match status" value="1"/>
</dbReference>
<evidence type="ECO:0000259" key="10">
    <source>
        <dbReference type="Pfam" id="PF13515"/>
    </source>
</evidence>
<dbReference type="InterPro" id="IPR032692">
    <property type="entry name" value="YccS_N"/>
</dbReference>
<comment type="subcellular location">
    <subcellularLocation>
        <location evidence="1">Cell membrane</location>
        <topology evidence="1">Multi-pass membrane protein</topology>
    </subcellularLocation>
</comment>
<feature type="transmembrane region" description="Helical" evidence="8">
    <location>
        <begin position="496"/>
        <end position="514"/>
    </location>
</feature>
<feature type="domain" description="Integral membrane bound transporter" evidence="10">
    <location>
        <begin position="417"/>
        <end position="536"/>
    </location>
</feature>
<gene>
    <name evidence="11" type="ORF">VAPA_2c00490</name>
</gene>
<reference evidence="11 12" key="1">
    <citation type="submission" date="2012-10" db="EMBL/GenBank/DDBJ databases">
        <title>Genome sequence of Variovorax paradoxus B4.</title>
        <authorList>
            <person name="Schuldes J."/>
            <person name="Brandt U."/>
            <person name="Hiessl S."/>
            <person name="Wuebbeler J.H."/>
            <person name="Thuermer A."/>
            <person name="Steinbuechel A."/>
            <person name="Daniel R."/>
        </authorList>
    </citation>
    <scope>NUCLEOTIDE SEQUENCE [LARGE SCALE GENOMIC DNA]</scope>
    <source>
        <strain evidence="11 12">B4</strain>
    </source>
</reference>
<keyword evidence="4 8" id="KW-1133">Transmembrane helix</keyword>
<feature type="transmembrane region" description="Helical" evidence="8">
    <location>
        <begin position="119"/>
        <end position="138"/>
    </location>
</feature>
<evidence type="ECO:0000256" key="6">
    <source>
        <dbReference type="ARBA" id="ARBA00043993"/>
    </source>
</evidence>
<dbReference type="NCBIfam" id="TIGR01667">
    <property type="entry name" value="YCCS_YHFK"/>
    <property type="match status" value="1"/>
</dbReference>
<accession>T1XJ76</accession>
<proteinExistence type="inferred from homology"/>
<dbReference type="PANTHER" id="PTHR30509">
    <property type="entry name" value="P-HYDROXYBENZOIC ACID EFFLUX PUMP SUBUNIT-RELATED"/>
    <property type="match status" value="1"/>
</dbReference>
<evidence type="ECO:0000256" key="3">
    <source>
        <dbReference type="ARBA" id="ARBA00022692"/>
    </source>
</evidence>
<feature type="transmembrane region" description="Helical" evidence="8">
    <location>
        <begin position="72"/>
        <end position="89"/>
    </location>
</feature>
<dbReference type="InterPro" id="IPR010020">
    <property type="entry name" value="Integral_membrane_YCCS_YHJK"/>
</dbReference>
<feature type="domain" description="Integral membrane protein YccS N-terminal" evidence="9">
    <location>
        <begin position="72"/>
        <end position="359"/>
    </location>
</feature>
<dbReference type="Pfam" id="PF12805">
    <property type="entry name" value="FUSC-like"/>
    <property type="match status" value="1"/>
</dbReference>
<evidence type="ECO:0000256" key="5">
    <source>
        <dbReference type="ARBA" id="ARBA00023136"/>
    </source>
</evidence>
<evidence type="ECO:0000256" key="2">
    <source>
        <dbReference type="ARBA" id="ARBA00022475"/>
    </source>
</evidence>
<dbReference type="PATRIC" id="fig|1246301.3.peg.5572"/>
<sequence length="738" mass="80108">MSSLSLDLFHQRLRRMAGHAQPLRVLLTLGSLMAIGSLSGHAEAMTPLFLGAIASALAETDDSGRGRLRAQAVTLLCFAAAAFAVVSWIDNPVLFVPGLALAAFSLTMLGAIEPRYKAVGFATLILAIYAMLGIDGSAAAPGGAGRLQEALLLLAGAAWYGVFSVAWCTLFPAQPVQAQLAGLFRVLGDYVCFKASLFEPLRGIDMERKRLSLAQLNTQVVAELNAAKEGIFRRIGSTRAPTGRIVRYRGLYLIAQDVHERATSSHDDYNALADAFFHSDLLYRCQRVLTLQGEACRRLARSIERREPFAADPASGHALAELQSAIDHERAQLREPRRAALLASVEAMAWNLAQLERQLAGATEPSARAGRADMGLFDRSPRSGREMVERVRHQFTPRSALFRHALRLAVALVAGYGVMLLIHPVRGYWILLTTLFVCQQAWGDTVSRVGQRIAGTAIGVVAGWALLVLFPQPWAQSLLAVAAGVFFFATRATRYLLATAAVTVLVLMCFNQVGDSDVLMVPRLIDTAIGSLIAALAMVLVLPHWQARRFSDLAAAALRNHAHYLRQIASQYRSGARDDLAYRLARRNAHNADATLSSAVFEMFREPGFVRPRAGTALRFLIQSHTLLSYLSALGAHRVALHAPQQLDALRMEAEGTAAALEALASYMEGGLPEAGEASAERVDHEPPEAAPHRGEAGDHAARLFRTELALVRQQIEALHEQAGRWLQPQPDGAPHSP</sequence>
<evidence type="ECO:0000313" key="12">
    <source>
        <dbReference type="Proteomes" id="UP000016223"/>
    </source>
</evidence>
<comment type="similarity">
    <text evidence="6">Belongs to the YccS/YhfK family.</text>
</comment>
<evidence type="ECO:0000256" key="7">
    <source>
        <dbReference type="SAM" id="MobiDB-lite"/>
    </source>
</evidence>
<dbReference type="Pfam" id="PF13515">
    <property type="entry name" value="FUSC_2"/>
    <property type="match status" value="1"/>
</dbReference>
<evidence type="ECO:0000256" key="1">
    <source>
        <dbReference type="ARBA" id="ARBA00004651"/>
    </source>
</evidence>
<dbReference type="KEGG" id="vpd:VAPA_2c00490"/>
<feature type="transmembrane region" description="Helical" evidence="8">
    <location>
        <begin position="473"/>
        <end position="489"/>
    </location>
</feature>
<organism evidence="11 12">
    <name type="scientific">Variovorax paradoxus B4</name>
    <dbReference type="NCBI Taxonomy" id="1246301"/>
    <lineage>
        <taxon>Bacteria</taxon>
        <taxon>Pseudomonadati</taxon>
        <taxon>Pseudomonadota</taxon>
        <taxon>Betaproteobacteria</taxon>
        <taxon>Burkholderiales</taxon>
        <taxon>Comamonadaceae</taxon>
        <taxon>Variovorax</taxon>
    </lineage>
</organism>
<dbReference type="HOGENOM" id="CLU_013315_1_0_4"/>
<dbReference type="PANTHER" id="PTHR30509:SF8">
    <property type="entry name" value="INNER MEMBRANE PROTEIN YCCS"/>
    <property type="match status" value="1"/>
</dbReference>
<name>T1XJ76_VARPD</name>
<feature type="transmembrane region" description="Helical" evidence="8">
    <location>
        <begin position="150"/>
        <end position="170"/>
    </location>
</feature>
<keyword evidence="5 8" id="KW-0472">Membrane</keyword>
<keyword evidence="3 8" id="KW-0812">Transmembrane</keyword>
<dbReference type="InterPro" id="IPR010019">
    <property type="entry name" value="Integral_membrane_YccS"/>
</dbReference>
<dbReference type="EMBL" id="CP003912">
    <property type="protein sequence ID" value="AGU52613.1"/>
    <property type="molecule type" value="Genomic_DNA"/>
</dbReference>
<feature type="compositionally biased region" description="Basic and acidic residues" evidence="7">
    <location>
        <begin position="679"/>
        <end position="698"/>
    </location>
</feature>
<keyword evidence="2" id="KW-1003">Cell membrane</keyword>
<feature type="region of interest" description="Disordered" evidence="7">
    <location>
        <begin position="673"/>
        <end position="698"/>
    </location>
</feature>
<dbReference type="GO" id="GO:0005886">
    <property type="term" value="C:plasma membrane"/>
    <property type="evidence" value="ECO:0007669"/>
    <property type="project" value="UniProtKB-SubCell"/>
</dbReference>
<evidence type="ECO:0000256" key="4">
    <source>
        <dbReference type="ARBA" id="ARBA00022989"/>
    </source>
</evidence>
<feature type="transmembrane region" description="Helical" evidence="8">
    <location>
        <begin position="95"/>
        <end position="112"/>
    </location>
</feature>
<feature type="transmembrane region" description="Helical" evidence="8">
    <location>
        <begin position="400"/>
        <end position="419"/>
    </location>
</feature>
<dbReference type="AlphaFoldDB" id="T1XJ76"/>
<dbReference type="InterPro" id="IPR049453">
    <property type="entry name" value="Memb_transporter_dom"/>
</dbReference>
<dbReference type="Proteomes" id="UP000016223">
    <property type="component" value="Chromosome 2"/>
</dbReference>
<dbReference type="RefSeq" id="WP_021003446.1">
    <property type="nucleotide sequence ID" value="NC_022234.1"/>
</dbReference>
<protein>
    <submittedName>
        <fullName evidence="11">Integral membrane protein, YccS/YhfK family</fullName>
    </submittedName>
</protein>
<feature type="transmembrane region" description="Helical" evidence="8">
    <location>
        <begin position="21"/>
        <end position="38"/>
    </location>
</feature>
<evidence type="ECO:0000259" key="9">
    <source>
        <dbReference type="Pfam" id="PF12805"/>
    </source>
</evidence>
<evidence type="ECO:0000313" key="11">
    <source>
        <dbReference type="EMBL" id="AGU52613.1"/>
    </source>
</evidence>